<evidence type="ECO:0000256" key="6">
    <source>
        <dbReference type="ARBA" id="ARBA00022692"/>
    </source>
</evidence>
<keyword evidence="5" id="KW-0808">Transferase</keyword>
<keyword evidence="8 9" id="KW-0472">Membrane</keyword>
<dbReference type="HOGENOM" id="CLU_055426_0_0_10"/>
<dbReference type="SUPFAM" id="SSF53448">
    <property type="entry name" value="Nucleotide-diphospho-sugar transferases"/>
    <property type="match status" value="1"/>
</dbReference>
<evidence type="ECO:0000256" key="7">
    <source>
        <dbReference type="ARBA" id="ARBA00022989"/>
    </source>
</evidence>
<sequence length="329" mass="37301">MPDLQCTYLCPIRASSTDGAAIEEFAQYWRFLAEQGCEVLVVDGSPEPVFSRHAAAWTHCRHIAVDNKYTYLNGKVNGVMTGVNAASHDKIIIADDDIRYTASDLRRMTEDLEGYDVVKPQNYFGLVPWWSRIDSARMLINRAVVPEGDYPGTNGVRKSIFEKAGPYDGDVLFENEEMIRHFRNHDARFRYATDFFIRRMPPTLDKWLEQRPRQAYEDFAMKKKTTLFASLLPAHLLLGVFGKRKFLGLLALATSAVAVGLALRGRRNGAQKCIPARYALYAPLWVLERSINVHVALYWRFVKGGCPYTNVVIRKGTGDAWKVQSKKAA</sequence>
<keyword evidence="4" id="KW-0328">Glycosyltransferase</keyword>
<evidence type="ECO:0008006" key="12">
    <source>
        <dbReference type="Google" id="ProtNLM"/>
    </source>
</evidence>
<dbReference type="EMBL" id="CP009621">
    <property type="protein sequence ID" value="AKD02359.1"/>
    <property type="molecule type" value="Genomic_DNA"/>
</dbReference>
<protein>
    <recommendedName>
        <fullName evidence="12">Glycosyltransferase 2-like domain-containing protein</fullName>
    </recommendedName>
</protein>
<evidence type="ECO:0000256" key="5">
    <source>
        <dbReference type="ARBA" id="ARBA00022679"/>
    </source>
</evidence>
<proteinExistence type="predicted"/>
<comment type="pathway">
    <text evidence="3">Sphingolipid metabolism.</text>
</comment>
<evidence type="ECO:0000256" key="8">
    <source>
        <dbReference type="ARBA" id="ARBA00023136"/>
    </source>
</evidence>
<keyword evidence="7 9" id="KW-1133">Transmembrane helix</keyword>
<dbReference type="InterPro" id="IPR025993">
    <property type="entry name" value="Ceramide_glucosylTrfase"/>
</dbReference>
<comment type="subcellular location">
    <subcellularLocation>
        <location evidence="1">Membrane</location>
        <topology evidence="1">Multi-pass membrane protein</topology>
    </subcellularLocation>
</comment>
<dbReference type="STRING" id="400092.PKOR_03465"/>
<gene>
    <name evidence="10" type="ORF">PKOR_03465</name>
</gene>
<dbReference type="RefSeq" id="WP_046309147.1">
    <property type="nucleotide sequence ID" value="NZ_CBCSCY010000060.1"/>
</dbReference>
<dbReference type="Proteomes" id="UP000033109">
    <property type="component" value="Chromosome"/>
</dbReference>
<evidence type="ECO:0000256" key="1">
    <source>
        <dbReference type="ARBA" id="ARBA00004141"/>
    </source>
</evidence>
<keyword evidence="6 9" id="KW-0812">Transmembrane</keyword>
<comment type="pathway">
    <text evidence="2">Lipid metabolism; sphingolipid metabolism.</text>
</comment>
<dbReference type="Pfam" id="PF13506">
    <property type="entry name" value="Glyco_transf_21"/>
    <property type="match status" value="1"/>
</dbReference>
<dbReference type="PATRIC" id="fig|400092.3.peg.783"/>
<dbReference type="OrthoDB" id="7432283at2"/>
<dbReference type="KEGG" id="pko:PKOR_03465"/>
<evidence type="ECO:0000256" key="3">
    <source>
        <dbReference type="ARBA" id="ARBA00004991"/>
    </source>
</evidence>
<dbReference type="GO" id="GO:0016757">
    <property type="term" value="F:glycosyltransferase activity"/>
    <property type="evidence" value="ECO:0007669"/>
    <property type="project" value="UniProtKB-KW"/>
</dbReference>
<reference evidence="10 11" key="1">
    <citation type="journal article" date="2015" name="Sci. Rep.">
        <title>Unraveling adaptation of Pontibacter korlensis to radiation and infertility in desert through complete genome and comparative transcriptomic analysis.</title>
        <authorList>
            <person name="Dai J."/>
            <person name="Dai W."/>
            <person name="Qiu C."/>
            <person name="Yang Z."/>
            <person name="Zhang Y."/>
            <person name="Zhou M."/>
            <person name="Zhang L."/>
            <person name="Fang C."/>
            <person name="Gao Q."/>
            <person name="Yang Q."/>
            <person name="Li X."/>
            <person name="Wang Z."/>
            <person name="Wang Z."/>
            <person name="Jia Z."/>
            <person name="Chen X."/>
        </authorList>
    </citation>
    <scope>NUCLEOTIDE SEQUENCE [LARGE SCALE GENOMIC DNA]</scope>
    <source>
        <strain evidence="10 11">X14-1T</strain>
    </source>
</reference>
<name>A0A0E3ZC34_9BACT</name>
<keyword evidence="11" id="KW-1185">Reference proteome</keyword>
<dbReference type="AlphaFoldDB" id="A0A0E3ZC34"/>
<feature type="transmembrane region" description="Helical" evidence="9">
    <location>
        <begin position="246"/>
        <end position="263"/>
    </location>
</feature>
<evidence type="ECO:0000256" key="4">
    <source>
        <dbReference type="ARBA" id="ARBA00022676"/>
    </source>
</evidence>
<evidence type="ECO:0000256" key="2">
    <source>
        <dbReference type="ARBA" id="ARBA00004760"/>
    </source>
</evidence>
<evidence type="ECO:0000313" key="10">
    <source>
        <dbReference type="EMBL" id="AKD02359.1"/>
    </source>
</evidence>
<evidence type="ECO:0000256" key="9">
    <source>
        <dbReference type="SAM" id="Phobius"/>
    </source>
</evidence>
<organism evidence="10 11">
    <name type="scientific">Pontibacter korlensis</name>
    <dbReference type="NCBI Taxonomy" id="400092"/>
    <lineage>
        <taxon>Bacteria</taxon>
        <taxon>Pseudomonadati</taxon>
        <taxon>Bacteroidota</taxon>
        <taxon>Cytophagia</taxon>
        <taxon>Cytophagales</taxon>
        <taxon>Hymenobacteraceae</taxon>
        <taxon>Pontibacter</taxon>
    </lineage>
</organism>
<dbReference type="Gene3D" id="3.90.550.10">
    <property type="entry name" value="Spore Coat Polysaccharide Biosynthesis Protein SpsA, Chain A"/>
    <property type="match status" value="1"/>
</dbReference>
<dbReference type="InterPro" id="IPR029044">
    <property type="entry name" value="Nucleotide-diphossugar_trans"/>
</dbReference>
<accession>A0A0E3ZC34</accession>
<evidence type="ECO:0000313" key="11">
    <source>
        <dbReference type="Proteomes" id="UP000033109"/>
    </source>
</evidence>
<dbReference type="GO" id="GO:0016020">
    <property type="term" value="C:membrane"/>
    <property type="evidence" value="ECO:0007669"/>
    <property type="project" value="UniProtKB-SubCell"/>
</dbReference>